<dbReference type="GO" id="GO:0042597">
    <property type="term" value="C:periplasmic space"/>
    <property type="evidence" value="ECO:0007669"/>
    <property type="project" value="UniProtKB-SubCell"/>
</dbReference>
<dbReference type="EMBL" id="RCZP01000033">
    <property type="protein sequence ID" value="TPG48166.1"/>
    <property type="molecule type" value="Genomic_DNA"/>
</dbReference>
<dbReference type="PANTHER" id="PTHR43649:SF31">
    <property type="entry name" value="SN-GLYCEROL-3-PHOSPHATE-BINDING PERIPLASMIC PROTEIN UGPB"/>
    <property type="match status" value="1"/>
</dbReference>
<dbReference type="SUPFAM" id="SSF53850">
    <property type="entry name" value="Periplasmic binding protein-like II"/>
    <property type="match status" value="1"/>
</dbReference>
<feature type="chain" id="PRO_5021480997" description="sn-glycerol-3-phosphate-binding periplasmic protein UgpB" evidence="8">
    <location>
        <begin position="24"/>
        <end position="449"/>
    </location>
</feature>
<dbReference type="Pfam" id="PF13416">
    <property type="entry name" value="SBP_bac_8"/>
    <property type="match status" value="1"/>
</dbReference>
<evidence type="ECO:0000256" key="1">
    <source>
        <dbReference type="ARBA" id="ARBA00004418"/>
    </source>
</evidence>
<comment type="subcellular location">
    <subcellularLocation>
        <location evidence="1">Periplasm</location>
    </subcellularLocation>
</comment>
<comment type="caution">
    <text evidence="9">The sequence shown here is derived from an EMBL/GenBank/DDBJ whole genome shotgun (WGS) entry which is preliminary data.</text>
</comment>
<dbReference type="CDD" id="cd14748">
    <property type="entry name" value="PBP2_UgpB"/>
    <property type="match status" value="1"/>
</dbReference>
<evidence type="ECO:0000256" key="7">
    <source>
        <dbReference type="ARBA" id="ARBA00034473"/>
    </source>
</evidence>
<dbReference type="OrthoDB" id="9762335at2"/>
<organism evidence="9 10">
    <name type="scientific">Muricoccus nepalensis</name>
    <dbReference type="NCBI Taxonomy" id="1854500"/>
    <lineage>
        <taxon>Bacteria</taxon>
        <taxon>Pseudomonadati</taxon>
        <taxon>Pseudomonadota</taxon>
        <taxon>Alphaproteobacteria</taxon>
        <taxon>Acetobacterales</taxon>
        <taxon>Roseomonadaceae</taxon>
        <taxon>Muricoccus</taxon>
    </lineage>
</organism>
<dbReference type="Proteomes" id="UP000317078">
    <property type="component" value="Unassembled WGS sequence"/>
</dbReference>
<reference evidence="9 10" key="1">
    <citation type="journal article" date="2019" name="Environ. Microbiol.">
        <title>Species interactions and distinct microbial communities in high Arctic permafrost affected cryosols are associated with the CH4 and CO2 gas fluxes.</title>
        <authorList>
            <person name="Altshuler I."/>
            <person name="Hamel J."/>
            <person name="Turney S."/>
            <person name="Magnuson E."/>
            <person name="Levesque R."/>
            <person name="Greer C."/>
            <person name="Whyte L.G."/>
        </authorList>
    </citation>
    <scope>NUCLEOTIDE SEQUENCE [LARGE SCALE GENOMIC DNA]</scope>
    <source>
        <strain evidence="9 10">S9.3B</strain>
    </source>
</reference>
<feature type="signal peptide" evidence="8">
    <location>
        <begin position="1"/>
        <end position="23"/>
    </location>
</feature>
<dbReference type="AlphaFoldDB" id="A0A502FFR4"/>
<comment type="subunit">
    <text evidence="3">The complex is composed of two ATP-binding proteins (UgpC), two transmembrane proteins (UgpA and UgpE) and a solute-binding protein (UgpB).</text>
</comment>
<comment type="similarity">
    <text evidence="2">Belongs to the bacterial solute-binding protein 1 family.</text>
</comment>
<evidence type="ECO:0000256" key="3">
    <source>
        <dbReference type="ARBA" id="ARBA00011557"/>
    </source>
</evidence>
<sequence>MRRRTLAASALALSALAWTPAGAQAPASQPIEIQFWHGLTPPVGPQLEQIAADFNASQTRYKVVPSYRGSYAETVVAAIAAFRANTAPHVVQMFEVGTGTMMTAGRAVKPLHEMLAETGVAIDTRDFIGPVAGYYSAADGRLMAMPFNSSTAIAFYNKDMFQRAGLDANTFPQTWEGVEQAMVKLKAAGIACPMTSSWPSWVMVEELLAIHDVPLASRANGFEGLNTELNLTNPLMVRHLENLVRWQKDGLFRYGGRDATGDPLFPSGECAIAFGSSGLRGRIEREARFQWGAAMLPFYEGTSPRNSIIGGAALWSMNRGPNNTRSTEEWRGVAEFFRYATSPAVMAKWHQDTGYVPVTRAAYELSRSQNYYARNPGADVPIEQMLRGGEPTANSRGIRLGGFIEIRNIIQEEMERAFQGGQSAQQSLTNMNTRGNTVLRNFERTNRNN</sequence>
<evidence type="ECO:0000256" key="6">
    <source>
        <dbReference type="ARBA" id="ARBA00022729"/>
    </source>
</evidence>
<evidence type="ECO:0000256" key="5">
    <source>
        <dbReference type="ARBA" id="ARBA00022448"/>
    </source>
</evidence>
<keyword evidence="5" id="KW-0813">Transport</keyword>
<dbReference type="Gene3D" id="3.40.190.10">
    <property type="entry name" value="Periplasmic binding protein-like II"/>
    <property type="match status" value="2"/>
</dbReference>
<dbReference type="PANTHER" id="PTHR43649">
    <property type="entry name" value="ARABINOSE-BINDING PROTEIN-RELATED"/>
    <property type="match status" value="1"/>
</dbReference>
<comment type="function">
    <text evidence="7">Part of the ABC transporter complex UgpBAEC involved in sn-glycerol-3-phosphate (G3P) import. Binds G3P.</text>
</comment>
<accession>A0A502FFR4</accession>
<gene>
    <name evidence="9" type="primary">ugpB</name>
    <name evidence="9" type="ORF">EAH89_22985</name>
</gene>
<name>A0A502FFR4_9PROT</name>
<dbReference type="InterPro" id="IPR006059">
    <property type="entry name" value="SBP"/>
</dbReference>
<evidence type="ECO:0000256" key="8">
    <source>
        <dbReference type="SAM" id="SignalP"/>
    </source>
</evidence>
<evidence type="ECO:0000313" key="10">
    <source>
        <dbReference type="Proteomes" id="UP000317078"/>
    </source>
</evidence>
<keyword evidence="6 8" id="KW-0732">Signal</keyword>
<protein>
    <recommendedName>
        <fullName evidence="4">sn-glycerol-3-phosphate-binding periplasmic protein UgpB</fullName>
    </recommendedName>
</protein>
<dbReference type="NCBIfam" id="NF008211">
    <property type="entry name" value="PRK10974.1"/>
    <property type="match status" value="1"/>
</dbReference>
<evidence type="ECO:0000256" key="2">
    <source>
        <dbReference type="ARBA" id="ARBA00008520"/>
    </source>
</evidence>
<evidence type="ECO:0000256" key="4">
    <source>
        <dbReference type="ARBA" id="ARBA00017470"/>
    </source>
</evidence>
<keyword evidence="10" id="KW-1185">Reference proteome</keyword>
<evidence type="ECO:0000313" key="9">
    <source>
        <dbReference type="EMBL" id="TPG48166.1"/>
    </source>
</evidence>
<dbReference type="InterPro" id="IPR050490">
    <property type="entry name" value="Bact_solute-bd_prot1"/>
</dbReference>
<dbReference type="RefSeq" id="WP_140886076.1">
    <property type="nucleotide sequence ID" value="NZ_RCZP01000033.1"/>
</dbReference>
<proteinExistence type="inferred from homology"/>